<sequence>MKLATVRTADGLRAARVEDGQYVDLGPGDVGSLLAHDDWRTRAAATGGATLAVEPTDLAPVIPHPGKIVCVGLNYRTHITEMGRDLPEHPTLFAKFAEALIGPYDTLTLPPESPTVDWEAELVVVVGKRVRRADRATAETAIAGYTVMNDVSMRDWQFRTKEWLQGKTWEASTPLGPCLLTADELAHDAAISCEIDRESLQKSTIADLLFDAADLVSYISTMITLNPGDLIATGTTGGVGHARKPPRYLQDGQTLVTTVEGIGALSNPVRRAPESTSA</sequence>
<evidence type="ECO:0000313" key="5">
    <source>
        <dbReference type="Proteomes" id="UP001500151"/>
    </source>
</evidence>
<dbReference type="InterPro" id="IPR036663">
    <property type="entry name" value="Fumarylacetoacetase_C_sf"/>
</dbReference>
<evidence type="ECO:0000256" key="1">
    <source>
        <dbReference type="ARBA" id="ARBA00010211"/>
    </source>
</evidence>
<organism evidence="4 5">
    <name type="scientific">Streptomyces vastus</name>
    <dbReference type="NCBI Taxonomy" id="285451"/>
    <lineage>
        <taxon>Bacteria</taxon>
        <taxon>Bacillati</taxon>
        <taxon>Actinomycetota</taxon>
        <taxon>Actinomycetes</taxon>
        <taxon>Kitasatosporales</taxon>
        <taxon>Streptomycetaceae</taxon>
        <taxon>Streptomyces</taxon>
    </lineage>
</organism>
<gene>
    <name evidence="4" type="ORF">GCM10010307_27960</name>
</gene>
<dbReference type="GO" id="GO:0016787">
    <property type="term" value="F:hydrolase activity"/>
    <property type="evidence" value="ECO:0007669"/>
    <property type="project" value="UniProtKB-KW"/>
</dbReference>
<evidence type="ECO:0000256" key="2">
    <source>
        <dbReference type="ARBA" id="ARBA00022723"/>
    </source>
</evidence>
<feature type="domain" description="Fumarylacetoacetase-like C-terminal" evidence="3">
    <location>
        <begin position="67"/>
        <end position="270"/>
    </location>
</feature>
<dbReference type="SUPFAM" id="SSF56529">
    <property type="entry name" value="FAH"/>
    <property type="match status" value="1"/>
</dbReference>
<dbReference type="PANTHER" id="PTHR42796">
    <property type="entry name" value="FUMARYLACETOACETATE HYDROLASE DOMAIN-CONTAINING PROTEIN 2A-RELATED"/>
    <property type="match status" value="1"/>
</dbReference>
<dbReference type="PANTHER" id="PTHR42796:SF4">
    <property type="entry name" value="FUMARYLACETOACETATE HYDROLASE DOMAIN-CONTAINING PROTEIN 2A"/>
    <property type="match status" value="1"/>
</dbReference>
<accession>A0ABN3QRQ7</accession>
<protein>
    <submittedName>
        <fullName evidence="4">Fumarylacetoacetate hydrolase family protein</fullName>
    </submittedName>
</protein>
<proteinExistence type="inferred from homology"/>
<dbReference type="Gene3D" id="3.90.850.10">
    <property type="entry name" value="Fumarylacetoacetase-like, C-terminal domain"/>
    <property type="match status" value="1"/>
</dbReference>
<dbReference type="InterPro" id="IPR051121">
    <property type="entry name" value="FAH"/>
</dbReference>
<dbReference type="EMBL" id="BAAASJ010000030">
    <property type="protein sequence ID" value="GAA2633521.1"/>
    <property type="molecule type" value="Genomic_DNA"/>
</dbReference>
<comment type="similarity">
    <text evidence="1">Belongs to the FAH family.</text>
</comment>
<keyword evidence="5" id="KW-1185">Reference proteome</keyword>
<dbReference type="RefSeq" id="WP_344390129.1">
    <property type="nucleotide sequence ID" value="NZ_BAAASJ010000030.1"/>
</dbReference>
<dbReference type="Proteomes" id="UP001500151">
    <property type="component" value="Unassembled WGS sequence"/>
</dbReference>
<comment type="caution">
    <text evidence="4">The sequence shown here is derived from an EMBL/GenBank/DDBJ whole genome shotgun (WGS) entry which is preliminary data.</text>
</comment>
<dbReference type="Pfam" id="PF01557">
    <property type="entry name" value="FAA_hydrolase"/>
    <property type="match status" value="1"/>
</dbReference>
<dbReference type="InterPro" id="IPR011234">
    <property type="entry name" value="Fumarylacetoacetase-like_C"/>
</dbReference>
<name>A0ABN3QRQ7_9ACTN</name>
<evidence type="ECO:0000259" key="3">
    <source>
        <dbReference type="Pfam" id="PF01557"/>
    </source>
</evidence>
<keyword evidence="2" id="KW-0479">Metal-binding</keyword>
<keyword evidence="4" id="KW-0378">Hydrolase</keyword>
<reference evidence="4 5" key="1">
    <citation type="journal article" date="2019" name="Int. J. Syst. Evol. Microbiol.">
        <title>The Global Catalogue of Microorganisms (GCM) 10K type strain sequencing project: providing services to taxonomists for standard genome sequencing and annotation.</title>
        <authorList>
            <consortium name="The Broad Institute Genomics Platform"/>
            <consortium name="The Broad Institute Genome Sequencing Center for Infectious Disease"/>
            <person name="Wu L."/>
            <person name="Ma J."/>
        </authorList>
    </citation>
    <scope>NUCLEOTIDE SEQUENCE [LARGE SCALE GENOMIC DNA]</scope>
    <source>
        <strain evidence="4 5">JCM 4524</strain>
    </source>
</reference>
<evidence type="ECO:0000313" key="4">
    <source>
        <dbReference type="EMBL" id="GAA2633521.1"/>
    </source>
</evidence>